<sequence>MLKRIDLEIMNHLNIMATMPDIANQIEYYNKHNEVLVITAYRPEHSKSKNETRNKLLYEIFANSNLEIYKFSYNQRKAFFDDIDFEDIELLLIVDIKNTGVLSEKLSLAKAKLDLYIEDFYRELSNLTILPKYQQIRFVSYNDTIS</sequence>
<dbReference type="Proteomes" id="UP000031830">
    <property type="component" value="Chromosome"/>
</dbReference>
<proteinExistence type="predicted"/>
<protein>
    <submittedName>
        <fullName evidence="1">Uncharacterized protein</fullName>
    </submittedName>
</protein>
<evidence type="ECO:0000313" key="1">
    <source>
        <dbReference type="EMBL" id="AJI53463.1"/>
    </source>
</evidence>
<reference evidence="1 2" key="1">
    <citation type="journal article" date="2015" name="Genome Announc.">
        <title>Genome sequencing of 18 francisella strains to aid in assay development and testing.</title>
        <authorList>
            <person name="Johnson S.L."/>
            <person name="Daligault H.E."/>
            <person name="Davenport K.W."/>
            <person name="Coyne S.R."/>
            <person name="Frey K.G."/>
            <person name="Koroleva G.I."/>
            <person name="Broomall S.M."/>
            <person name="Bishop-Lilly K.A."/>
            <person name="Bruce D.C."/>
            <person name="Chertkov O."/>
            <person name="Freitas T."/>
            <person name="Jaissle J."/>
            <person name="Ladner J.T."/>
            <person name="Rosenzweig C.N."/>
            <person name="Gibbons H.S."/>
            <person name="Palacios G.F."/>
            <person name="Redden C.L."/>
            <person name="Xu Y."/>
            <person name="Minogue T.D."/>
            <person name="Chain P.S."/>
        </authorList>
    </citation>
    <scope>NUCLEOTIDE SEQUENCE [LARGE SCALE GENOMIC DNA]</scope>
    <source>
        <strain evidence="1 2">GA01-2794</strain>
    </source>
</reference>
<accession>A0A0B6D757</accession>
<gene>
    <name evidence="1" type="ORF">LA55_1530</name>
</gene>
<evidence type="ECO:0000313" key="2">
    <source>
        <dbReference type="Proteomes" id="UP000031830"/>
    </source>
</evidence>
<name>A0A0B6D757_9GAMM</name>
<dbReference type="RefSeq" id="WP_044526610.1">
    <property type="nucleotide sequence ID" value="NZ_CP009440.1"/>
</dbReference>
<organism evidence="1 2">
    <name type="scientific">Francisella philomiragia</name>
    <dbReference type="NCBI Taxonomy" id="28110"/>
    <lineage>
        <taxon>Bacteria</taxon>
        <taxon>Pseudomonadati</taxon>
        <taxon>Pseudomonadota</taxon>
        <taxon>Gammaproteobacteria</taxon>
        <taxon>Thiotrichales</taxon>
        <taxon>Francisellaceae</taxon>
        <taxon>Francisella</taxon>
    </lineage>
</organism>
<dbReference type="KEGG" id="fpz:LA55_1530"/>
<dbReference type="EMBL" id="CP009440">
    <property type="protein sequence ID" value="AJI53463.1"/>
    <property type="molecule type" value="Genomic_DNA"/>
</dbReference>
<dbReference type="AlphaFoldDB" id="A0A0B6D757"/>